<gene>
    <name evidence="1" type="ORF">EAH_00064260</name>
</gene>
<dbReference type="RefSeq" id="XP_013248446.1">
    <property type="nucleotide sequence ID" value="XM_013392992.1"/>
</dbReference>
<dbReference type="Proteomes" id="UP000018050">
    <property type="component" value="Unassembled WGS sequence"/>
</dbReference>
<dbReference type="Gene3D" id="3.40.50.720">
    <property type="entry name" value="NAD(P)-binding Rossmann-like Domain"/>
    <property type="match status" value="1"/>
</dbReference>
<proteinExistence type="predicted"/>
<dbReference type="GeneID" id="25274496"/>
<reference evidence="1" key="2">
    <citation type="submission" date="2013-10" db="EMBL/GenBank/DDBJ databases">
        <authorList>
            <person name="Aslett M."/>
        </authorList>
    </citation>
    <scope>NUCLEOTIDE SEQUENCE</scope>
    <source>
        <strain evidence="1">Houghton</strain>
    </source>
</reference>
<organism evidence="1 2">
    <name type="scientific">Eimeria acervulina</name>
    <name type="common">Coccidian parasite</name>
    <dbReference type="NCBI Taxonomy" id="5801"/>
    <lineage>
        <taxon>Eukaryota</taxon>
        <taxon>Sar</taxon>
        <taxon>Alveolata</taxon>
        <taxon>Apicomplexa</taxon>
        <taxon>Conoidasida</taxon>
        <taxon>Coccidia</taxon>
        <taxon>Eucoccidiorida</taxon>
        <taxon>Eimeriorina</taxon>
        <taxon>Eimeriidae</taxon>
        <taxon>Eimeria</taxon>
    </lineage>
</organism>
<dbReference type="VEuPathDB" id="ToxoDB:EAH_00064260"/>
<sequence length="276" mass="29338">MVAGPAAEQREQQQGGSCSAAAAAAAAAGSSGISKGCCCRMSSSNSNNGSNNSSCSGKWMSQGVALDRSICICIVGGGNIAAAAAAWLSRADKSFCVHVLTRQPQKWRTNIHVRANPTCRWGAMKPYEANINLITDNPEAAVSNADIVALAAPAHLHLELIKKVMPYLKDGVLFGTLFAQGGFDWAVESALGEGQRRLSAVFGLQHVPWLARWEKHGESVELIGPKEFLCAAVSPPCARSLVQQLLQVCFDQPCKLLPNFLCLTLTPSNQIIHPAR</sequence>
<dbReference type="PANTHER" id="PTHR38015:SF1">
    <property type="entry name" value="OPINE DEHYDROGENASE DOMAIN-CONTAINING PROTEIN"/>
    <property type="match status" value="1"/>
</dbReference>
<dbReference type="PANTHER" id="PTHR38015">
    <property type="entry name" value="BLR6086 PROTEIN"/>
    <property type="match status" value="1"/>
</dbReference>
<dbReference type="AlphaFoldDB" id="U6GPB8"/>
<accession>U6GPB8</accession>
<dbReference type="InterPro" id="IPR051729">
    <property type="entry name" value="Opine/Lysopine_DH"/>
</dbReference>
<dbReference type="EMBL" id="HG671963">
    <property type="protein sequence ID" value="CDI82010.1"/>
    <property type="molecule type" value="Genomic_DNA"/>
</dbReference>
<dbReference type="InterPro" id="IPR036291">
    <property type="entry name" value="NAD(P)-bd_dom_sf"/>
</dbReference>
<evidence type="ECO:0000313" key="1">
    <source>
        <dbReference type="EMBL" id="CDI82010.1"/>
    </source>
</evidence>
<reference evidence="1" key="1">
    <citation type="submission" date="2013-10" db="EMBL/GenBank/DDBJ databases">
        <title>Genomic analysis of the causative agents of coccidiosis in chickens.</title>
        <authorList>
            <person name="Reid A.J."/>
            <person name="Blake D."/>
            <person name="Billington K."/>
            <person name="Browne H."/>
            <person name="Dunn M."/>
            <person name="Hung S."/>
            <person name="Kawahara F."/>
            <person name="Miranda-Saavedra D."/>
            <person name="Mourier T."/>
            <person name="Nagra H."/>
            <person name="Otto T.D."/>
            <person name="Rawlings N."/>
            <person name="Sanchez A."/>
            <person name="Sanders M."/>
            <person name="Subramaniam C."/>
            <person name="Tay Y."/>
            <person name="Dear P."/>
            <person name="Doerig C."/>
            <person name="Gruber A."/>
            <person name="Parkinson J."/>
            <person name="Shirley M."/>
            <person name="Wan K.L."/>
            <person name="Berriman M."/>
            <person name="Tomley F."/>
            <person name="Pain A."/>
        </authorList>
    </citation>
    <scope>NUCLEOTIDE SEQUENCE</scope>
    <source>
        <strain evidence="1">Houghton</strain>
    </source>
</reference>
<evidence type="ECO:0000313" key="2">
    <source>
        <dbReference type="Proteomes" id="UP000018050"/>
    </source>
</evidence>
<name>U6GPB8_EIMAC</name>
<dbReference type="SUPFAM" id="SSF51735">
    <property type="entry name" value="NAD(P)-binding Rossmann-fold domains"/>
    <property type="match status" value="1"/>
</dbReference>
<dbReference type="OrthoDB" id="6058913at2759"/>
<keyword evidence="2" id="KW-1185">Reference proteome</keyword>
<protein>
    <submittedName>
        <fullName evidence="1">Uncharacterized protein</fullName>
    </submittedName>
</protein>